<dbReference type="AlphaFoldDB" id="A0A0J7LK89"/>
<evidence type="ECO:0000256" key="1">
    <source>
        <dbReference type="ARBA" id="ARBA00006620"/>
    </source>
</evidence>
<keyword evidence="7" id="KW-0346">Stress response</keyword>
<dbReference type="OrthoDB" id="9798547at2"/>
<keyword evidence="3" id="KW-0540">Nuclease</keyword>
<evidence type="ECO:0000313" key="8">
    <source>
        <dbReference type="EMBL" id="KMQ69480.1"/>
    </source>
</evidence>
<organism evidence="8 9">
    <name type="scientific">Chryseobacterium koreense CCUG 49689</name>
    <dbReference type="NCBI Taxonomy" id="1304281"/>
    <lineage>
        <taxon>Bacteria</taxon>
        <taxon>Pseudomonadati</taxon>
        <taxon>Bacteroidota</taxon>
        <taxon>Flavobacteriia</taxon>
        <taxon>Flavobacteriales</taxon>
        <taxon>Weeksellaceae</taxon>
        <taxon>Chryseobacterium group</taxon>
        <taxon>Chryseobacterium</taxon>
    </lineage>
</organism>
<proteinExistence type="inferred from homology"/>
<keyword evidence="5" id="KW-0378">Hydrolase</keyword>
<reference evidence="8 9" key="1">
    <citation type="journal article" date="2004" name="Int. J. Syst. Evol. Microbiol.">
        <title>Kaistella koreensis gen. nov., sp. nov., a novel member of the Chryseobacterium-Bergeyella-Riemerella branch.</title>
        <authorList>
            <person name="Kim M.K."/>
            <person name="Im W.T."/>
            <person name="Shin Y.K."/>
            <person name="Lim J.H."/>
            <person name="Kim S.H."/>
            <person name="Lee B.C."/>
            <person name="Park M.Y."/>
            <person name="Lee K.Y."/>
            <person name="Lee S.T."/>
        </authorList>
    </citation>
    <scope>NUCLEOTIDE SEQUENCE [LARGE SCALE GENOMIC DNA]</scope>
    <source>
        <strain evidence="8 9">CCUG 49689</strain>
    </source>
</reference>
<dbReference type="InterPro" id="IPR038570">
    <property type="entry name" value="HicA_sf"/>
</dbReference>
<accession>A0A0J7LK89</accession>
<dbReference type="Proteomes" id="UP000035900">
    <property type="component" value="Unassembled WGS sequence"/>
</dbReference>
<dbReference type="PANTHER" id="PTHR34873:SF3">
    <property type="entry name" value="ADDICTION MODULE TOXIN, HICA FAMILY"/>
    <property type="match status" value="1"/>
</dbReference>
<evidence type="ECO:0000256" key="4">
    <source>
        <dbReference type="ARBA" id="ARBA00022759"/>
    </source>
</evidence>
<dbReference type="PATRIC" id="fig|1304281.5.peg.3157"/>
<keyword evidence="2" id="KW-1277">Toxin-antitoxin system</keyword>
<keyword evidence="6" id="KW-0694">RNA-binding</keyword>
<dbReference type="EMBL" id="LFNG01000045">
    <property type="protein sequence ID" value="KMQ69480.1"/>
    <property type="molecule type" value="Genomic_DNA"/>
</dbReference>
<gene>
    <name evidence="8" type="ORF">ACM44_14500</name>
</gene>
<keyword evidence="9" id="KW-1185">Reference proteome</keyword>
<evidence type="ECO:0000256" key="6">
    <source>
        <dbReference type="ARBA" id="ARBA00022884"/>
    </source>
</evidence>
<dbReference type="RefSeq" id="WP_048500775.1">
    <property type="nucleotide sequence ID" value="NZ_LFNG01000045.1"/>
</dbReference>
<dbReference type="Pfam" id="PF07927">
    <property type="entry name" value="HicA_toxin"/>
    <property type="match status" value="1"/>
</dbReference>
<comment type="similarity">
    <text evidence="1">Belongs to the HicA mRNA interferase family.</text>
</comment>
<keyword evidence="4" id="KW-0255">Endonuclease</keyword>
<dbReference type="GO" id="GO:0016787">
    <property type="term" value="F:hydrolase activity"/>
    <property type="evidence" value="ECO:0007669"/>
    <property type="project" value="UniProtKB-KW"/>
</dbReference>
<protein>
    <recommendedName>
        <fullName evidence="10">Addiction module toxin, HicA family</fullName>
    </recommendedName>
</protein>
<dbReference type="InterPro" id="IPR012933">
    <property type="entry name" value="HicA_mRNA_interferase"/>
</dbReference>
<evidence type="ECO:0000256" key="5">
    <source>
        <dbReference type="ARBA" id="ARBA00022801"/>
    </source>
</evidence>
<evidence type="ECO:0000313" key="9">
    <source>
        <dbReference type="Proteomes" id="UP000035900"/>
    </source>
</evidence>
<evidence type="ECO:0000256" key="3">
    <source>
        <dbReference type="ARBA" id="ARBA00022722"/>
    </source>
</evidence>
<name>A0A0J7LK89_9FLAO</name>
<evidence type="ECO:0000256" key="2">
    <source>
        <dbReference type="ARBA" id="ARBA00022649"/>
    </source>
</evidence>
<sequence length="64" mass="7449">MKRLKVKETIKMLEADGWYLDRQKGSHRQFKHNEKDGTVTVNGKPSDTLSQMLLNSIFKQAGWK</sequence>
<dbReference type="SUPFAM" id="SSF54786">
    <property type="entry name" value="YcfA/nrd intein domain"/>
    <property type="match status" value="1"/>
</dbReference>
<dbReference type="Gene3D" id="3.30.920.30">
    <property type="entry name" value="Hypothetical protein"/>
    <property type="match status" value="1"/>
</dbReference>
<dbReference type="GO" id="GO:0003729">
    <property type="term" value="F:mRNA binding"/>
    <property type="evidence" value="ECO:0007669"/>
    <property type="project" value="InterPro"/>
</dbReference>
<comment type="caution">
    <text evidence="8">The sequence shown here is derived from an EMBL/GenBank/DDBJ whole genome shotgun (WGS) entry which is preliminary data.</text>
</comment>
<dbReference type="GO" id="GO:0004519">
    <property type="term" value="F:endonuclease activity"/>
    <property type="evidence" value="ECO:0007669"/>
    <property type="project" value="UniProtKB-KW"/>
</dbReference>
<evidence type="ECO:0000256" key="7">
    <source>
        <dbReference type="ARBA" id="ARBA00023016"/>
    </source>
</evidence>
<evidence type="ECO:0008006" key="10">
    <source>
        <dbReference type="Google" id="ProtNLM"/>
    </source>
</evidence>
<dbReference type="PANTHER" id="PTHR34873">
    <property type="entry name" value="SSR1766 PROTEIN"/>
    <property type="match status" value="1"/>
</dbReference>